<evidence type="ECO:0000313" key="1">
    <source>
        <dbReference type="EMBL" id="CAF5179084.1"/>
    </source>
</evidence>
<reference evidence="1" key="1">
    <citation type="submission" date="2021-02" db="EMBL/GenBank/DDBJ databases">
        <authorList>
            <person name="Nowell W R."/>
        </authorList>
    </citation>
    <scope>NUCLEOTIDE SEQUENCE</scope>
</reference>
<dbReference type="EMBL" id="CAJOBI010317290">
    <property type="protein sequence ID" value="CAF5179084.1"/>
    <property type="molecule type" value="Genomic_DNA"/>
</dbReference>
<sequence>GGYCIDTLSESAAWTLRSLLGDPCSPLQSCVNPDPIVKKTVACCKNVLKGYWQSLKIDLTDEGEFWIEEARRKRALAPLVNDHVRPAQYDLTPTLVVKQTEEQKLKIQQDVKHALELAPHRKPLERG</sequence>
<name>A0A8S3HDJ7_9BILA</name>
<dbReference type="Proteomes" id="UP000676336">
    <property type="component" value="Unassembled WGS sequence"/>
</dbReference>
<accession>A0A8S3HDJ7</accession>
<evidence type="ECO:0000313" key="2">
    <source>
        <dbReference type="Proteomes" id="UP000676336"/>
    </source>
</evidence>
<comment type="caution">
    <text evidence="1">The sequence shown here is derived from an EMBL/GenBank/DDBJ whole genome shotgun (WGS) entry which is preliminary data.</text>
</comment>
<dbReference type="AlphaFoldDB" id="A0A8S3HDJ7"/>
<proteinExistence type="predicted"/>
<gene>
    <name evidence="1" type="ORF">SMN809_LOCUS68378</name>
</gene>
<protein>
    <submittedName>
        <fullName evidence="1">Uncharacterized protein</fullName>
    </submittedName>
</protein>
<feature type="non-terminal residue" evidence="1">
    <location>
        <position position="1"/>
    </location>
</feature>
<organism evidence="1 2">
    <name type="scientific">Rotaria magnacalcarata</name>
    <dbReference type="NCBI Taxonomy" id="392030"/>
    <lineage>
        <taxon>Eukaryota</taxon>
        <taxon>Metazoa</taxon>
        <taxon>Spiralia</taxon>
        <taxon>Gnathifera</taxon>
        <taxon>Rotifera</taxon>
        <taxon>Eurotatoria</taxon>
        <taxon>Bdelloidea</taxon>
        <taxon>Philodinida</taxon>
        <taxon>Philodinidae</taxon>
        <taxon>Rotaria</taxon>
    </lineage>
</organism>